<reference evidence="3" key="1">
    <citation type="submission" date="2016-10" db="EMBL/GenBank/DDBJ databases">
        <authorList>
            <person name="Varghese N."/>
            <person name="Submissions S."/>
        </authorList>
    </citation>
    <scope>NUCLEOTIDE SEQUENCE [LARGE SCALE GENOMIC DNA]</scope>
    <source>
        <strain evidence="3">DSM 16522</strain>
    </source>
</reference>
<dbReference type="OrthoDB" id="5957809at2"/>
<organism evidence="2 3">
    <name type="scientific">Xenorhabdus japonica</name>
    <dbReference type="NCBI Taxonomy" id="53341"/>
    <lineage>
        <taxon>Bacteria</taxon>
        <taxon>Pseudomonadati</taxon>
        <taxon>Pseudomonadota</taxon>
        <taxon>Gammaproteobacteria</taxon>
        <taxon>Enterobacterales</taxon>
        <taxon>Morganellaceae</taxon>
        <taxon>Xenorhabdus</taxon>
    </lineage>
</organism>
<dbReference type="GO" id="GO:0005576">
    <property type="term" value="C:extracellular region"/>
    <property type="evidence" value="ECO:0007669"/>
    <property type="project" value="TreeGrafter"/>
</dbReference>
<dbReference type="PANTHER" id="PTHR37549">
    <property type="entry name" value="LIPOPROTEIN LPRI"/>
    <property type="match status" value="1"/>
</dbReference>
<evidence type="ECO:0000313" key="2">
    <source>
        <dbReference type="EMBL" id="SFO08525.1"/>
    </source>
</evidence>
<name>A0A1I5EAS4_9GAMM</name>
<dbReference type="InterPro" id="IPR052755">
    <property type="entry name" value="Lysozyme_Inhibitor_LprI"/>
</dbReference>
<keyword evidence="1" id="KW-0732">Signal</keyword>
<keyword evidence="3" id="KW-1185">Reference proteome</keyword>
<dbReference type="AlphaFoldDB" id="A0A1I5EAS4"/>
<dbReference type="STRING" id="53341.SAMN05421579_1606"/>
<dbReference type="RefSeq" id="WP_092521380.1">
    <property type="nucleotide sequence ID" value="NZ_CAWRAH010000018.1"/>
</dbReference>
<accession>A0A1I5EAS4</accession>
<evidence type="ECO:0000313" key="3">
    <source>
        <dbReference type="Proteomes" id="UP000199011"/>
    </source>
</evidence>
<protein>
    <submittedName>
        <fullName evidence="2">Uncharacterized protein</fullName>
    </submittedName>
</protein>
<feature type="signal peptide" evidence="1">
    <location>
        <begin position="1"/>
        <end position="17"/>
    </location>
</feature>
<sequence>MKYLWFMLLIFSPLNFAASFDCTKAKTPDEKAICSNLKLNDLDVEMSVKYHFLRGLFAMGVSGEIYDSQTAWLKQRQKCKGDTACLLQSYRTRINQLDKLYDLIEKPI</sequence>
<feature type="chain" id="PRO_5011733813" evidence="1">
    <location>
        <begin position="18"/>
        <end position="108"/>
    </location>
</feature>
<dbReference type="Proteomes" id="UP000199011">
    <property type="component" value="Unassembled WGS sequence"/>
</dbReference>
<proteinExistence type="predicted"/>
<dbReference type="PANTHER" id="PTHR37549:SF1">
    <property type="entry name" value="LIPOPROTEIN LPRI"/>
    <property type="match status" value="1"/>
</dbReference>
<dbReference type="EMBL" id="FOVO01000060">
    <property type="protein sequence ID" value="SFO08525.1"/>
    <property type="molecule type" value="Genomic_DNA"/>
</dbReference>
<evidence type="ECO:0000256" key="1">
    <source>
        <dbReference type="SAM" id="SignalP"/>
    </source>
</evidence>
<gene>
    <name evidence="2" type="ORF">SAMN05421579_1606</name>
</gene>